<dbReference type="PRINTS" id="PR00035">
    <property type="entry name" value="HTHGNTR"/>
</dbReference>
<feature type="domain" description="HTH gntR-type" evidence="4">
    <location>
        <begin position="15"/>
        <end position="82"/>
    </location>
</feature>
<dbReference type="GO" id="GO:0003677">
    <property type="term" value="F:DNA binding"/>
    <property type="evidence" value="ECO:0007669"/>
    <property type="project" value="UniProtKB-KW"/>
</dbReference>
<evidence type="ECO:0000259" key="4">
    <source>
        <dbReference type="PROSITE" id="PS50949"/>
    </source>
</evidence>
<keyword evidence="2" id="KW-0238">DNA-binding</keyword>
<keyword evidence="9" id="KW-1185">Reference proteome</keyword>
<keyword evidence="3" id="KW-0804">Transcription</keyword>
<evidence type="ECO:0000313" key="7">
    <source>
        <dbReference type="EMBL" id="OAT70100.1"/>
    </source>
</evidence>
<dbReference type="Pfam" id="PF00392">
    <property type="entry name" value="GntR"/>
    <property type="match status" value="1"/>
</dbReference>
<dbReference type="Proteomes" id="UP000037843">
    <property type="component" value="Unassembled WGS sequence"/>
</dbReference>
<evidence type="ECO:0000313" key="6">
    <source>
        <dbReference type="EMBL" id="KPG35446.1"/>
    </source>
</evidence>
<evidence type="ECO:0000256" key="1">
    <source>
        <dbReference type="ARBA" id="ARBA00023015"/>
    </source>
</evidence>
<dbReference type="Pfam" id="PF07729">
    <property type="entry name" value="FCD"/>
    <property type="match status" value="1"/>
</dbReference>
<reference evidence="7 10" key="2">
    <citation type="submission" date="2016-01" db="EMBL/GenBank/DDBJ databases">
        <title>Mycobacterium immunogenum strain CD11_6 genome sequencing and assembly.</title>
        <authorList>
            <person name="Kaur G."/>
            <person name="Nair G.R."/>
            <person name="Mayilraj S."/>
        </authorList>
    </citation>
    <scope>NUCLEOTIDE SEQUENCE [LARGE SCALE GENOMIC DNA]</scope>
    <source>
        <strain evidence="7 10">CD11-6</strain>
    </source>
</reference>
<dbReference type="Proteomes" id="UP000037962">
    <property type="component" value="Unassembled WGS sequence"/>
</dbReference>
<dbReference type="EMBL" id="LJFS01000007">
    <property type="protein sequence ID" value="KPG35446.1"/>
    <property type="molecule type" value="Genomic_DNA"/>
</dbReference>
<dbReference type="Proteomes" id="UP000186919">
    <property type="component" value="Unassembled WGS sequence"/>
</dbReference>
<evidence type="ECO:0000313" key="5">
    <source>
        <dbReference type="EMBL" id="KPG18116.1"/>
    </source>
</evidence>
<dbReference type="InterPro" id="IPR000524">
    <property type="entry name" value="Tscrpt_reg_HTH_GntR"/>
</dbReference>
<dbReference type="CDD" id="cd07377">
    <property type="entry name" value="WHTH_GntR"/>
    <property type="match status" value="1"/>
</dbReference>
<dbReference type="EMBL" id="LJFO01000001">
    <property type="protein sequence ID" value="KPG18116.1"/>
    <property type="molecule type" value="Genomic_DNA"/>
</dbReference>
<dbReference type="PATRIC" id="fig|83262.10.peg.1774"/>
<proteinExistence type="predicted"/>
<dbReference type="InterPro" id="IPR011711">
    <property type="entry name" value="GntR_C"/>
</dbReference>
<dbReference type="SMART" id="SM00345">
    <property type="entry name" value="HTH_GNTR"/>
    <property type="match status" value="1"/>
</dbReference>
<dbReference type="GO" id="GO:0003700">
    <property type="term" value="F:DNA-binding transcription factor activity"/>
    <property type="evidence" value="ECO:0007669"/>
    <property type="project" value="InterPro"/>
</dbReference>
<gene>
    <name evidence="5" type="ORF">AN908_02980</name>
    <name evidence="6" type="ORF">AN912_07545</name>
    <name evidence="7" type="ORF">AWB85_01495</name>
</gene>
<comment type="caution">
    <text evidence="5">The sequence shown here is derived from an EMBL/GenBank/DDBJ whole genome shotgun (WGS) entry which is preliminary data.</text>
</comment>
<dbReference type="SMART" id="SM00895">
    <property type="entry name" value="FCD"/>
    <property type="match status" value="1"/>
</dbReference>
<evidence type="ECO:0000313" key="9">
    <source>
        <dbReference type="Proteomes" id="UP000037962"/>
    </source>
</evidence>
<dbReference type="PANTHER" id="PTHR43537:SF45">
    <property type="entry name" value="GNTR FAMILY REGULATORY PROTEIN"/>
    <property type="match status" value="1"/>
</dbReference>
<dbReference type="GeneID" id="45767143"/>
<reference evidence="8 9" key="1">
    <citation type="submission" date="2015-09" db="EMBL/GenBank/DDBJ databases">
        <title>Genome Sequences of Mycobacterium immunogenum Isolates, Recuperated from a Chloraminated Drinking Water Distribution System Simulator Subjected to Episodes of Nitrification.</title>
        <authorList>
            <person name="Gomez-Alvarez V."/>
            <person name="Revetta R.P."/>
        </authorList>
    </citation>
    <scope>NUCLEOTIDE SEQUENCE [LARGE SCALE GENOMIC DNA]</scope>
    <source>
        <strain evidence="5 8">H008</strain>
        <strain evidence="6 9">H076</strain>
    </source>
</reference>
<dbReference type="PANTHER" id="PTHR43537">
    <property type="entry name" value="TRANSCRIPTIONAL REGULATOR, GNTR FAMILY"/>
    <property type="match status" value="1"/>
</dbReference>
<dbReference type="OrthoDB" id="5243844at2"/>
<dbReference type="STRING" id="83262.BAB75_25055"/>
<dbReference type="InterPro" id="IPR036390">
    <property type="entry name" value="WH_DNA-bd_sf"/>
</dbReference>
<dbReference type="EMBL" id="LQYE01000001">
    <property type="protein sequence ID" value="OAT70100.1"/>
    <property type="molecule type" value="Genomic_DNA"/>
</dbReference>
<keyword evidence="1" id="KW-0805">Transcription regulation</keyword>
<dbReference type="KEGG" id="miz:BAB75_25055"/>
<dbReference type="Gene3D" id="1.20.120.530">
    <property type="entry name" value="GntR ligand-binding domain-like"/>
    <property type="match status" value="1"/>
</dbReference>
<dbReference type="InterPro" id="IPR036388">
    <property type="entry name" value="WH-like_DNA-bd_sf"/>
</dbReference>
<evidence type="ECO:0000256" key="3">
    <source>
        <dbReference type="ARBA" id="ARBA00023163"/>
    </source>
</evidence>
<dbReference type="AlphaFoldDB" id="A0A0N0KNY4"/>
<dbReference type="SUPFAM" id="SSF46785">
    <property type="entry name" value="Winged helix' DNA-binding domain"/>
    <property type="match status" value="1"/>
</dbReference>
<evidence type="ECO:0000313" key="8">
    <source>
        <dbReference type="Proteomes" id="UP000037843"/>
    </source>
</evidence>
<dbReference type="InterPro" id="IPR008920">
    <property type="entry name" value="TF_FadR/GntR_C"/>
</dbReference>
<accession>A0A0N0KNY4</accession>
<organism evidence="5 8">
    <name type="scientific">Mycobacteroides immunogenum</name>
    <dbReference type="NCBI Taxonomy" id="83262"/>
    <lineage>
        <taxon>Bacteria</taxon>
        <taxon>Bacillati</taxon>
        <taxon>Actinomycetota</taxon>
        <taxon>Actinomycetes</taxon>
        <taxon>Mycobacteriales</taxon>
        <taxon>Mycobacteriaceae</taxon>
        <taxon>Mycobacteroides</taxon>
    </lineage>
</organism>
<evidence type="ECO:0000256" key="2">
    <source>
        <dbReference type="ARBA" id="ARBA00023125"/>
    </source>
</evidence>
<dbReference type="SUPFAM" id="SSF48008">
    <property type="entry name" value="GntR ligand-binding domain-like"/>
    <property type="match status" value="1"/>
</dbReference>
<protein>
    <submittedName>
        <fullName evidence="5">GntR family transcriptional regulator</fullName>
    </submittedName>
</protein>
<sequence>MTTLVPEEFAPLERQSTAELIAERLRIAIMRGVLAPGAQLGEASLAAQFAVSRGPLREAMQRLVSEGLLRSERNRGIFVIELTDDDVLDVYRSRAAIERAALECIMSGDTVTAYRRLLVPVAVMTEAAARGDIVAVTDADQDFHEVLVDCSGSPRLRRAMRTLLLETRMLLGELQGTYPDLTEQVREHEVLCAAVGAGDAPAAYRLIDEHMHDAVARLMARRGSAATSVE</sequence>
<dbReference type="PROSITE" id="PS50949">
    <property type="entry name" value="HTH_GNTR"/>
    <property type="match status" value="1"/>
</dbReference>
<dbReference type="RefSeq" id="WP_043076325.1">
    <property type="nucleotide sequence ID" value="NZ_CP011530.1"/>
</dbReference>
<dbReference type="Gene3D" id="1.10.10.10">
    <property type="entry name" value="Winged helix-like DNA-binding domain superfamily/Winged helix DNA-binding domain"/>
    <property type="match status" value="1"/>
</dbReference>
<name>A0A0N0KNY4_9MYCO</name>
<evidence type="ECO:0000313" key="10">
    <source>
        <dbReference type="Proteomes" id="UP000186919"/>
    </source>
</evidence>